<feature type="coiled-coil region" evidence="1">
    <location>
        <begin position="574"/>
        <end position="657"/>
    </location>
</feature>
<feature type="coiled-coil region" evidence="1">
    <location>
        <begin position="687"/>
        <end position="721"/>
    </location>
</feature>
<evidence type="ECO:0000313" key="4">
    <source>
        <dbReference type="Proteomes" id="UP000192596"/>
    </source>
</evidence>
<organism evidence="3 4">
    <name type="scientific">Cryoendolithus antarcticus</name>
    <dbReference type="NCBI Taxonomy" id="1507870"/>
    <lineage>
        <taxon>Eukaryota</taxon>
        <taxon>Fungi</taxon>
        <taxon>Dikarya</taxon>
        <taxon>Ascomycota</taxon>
        <taxon>Pezizomycotina</taxon>
        <taxon>Dothideomycetes</taxon>
        <taxon>Dothideomycetidae</taxon>
        <taxon>Cladosporiales</taxon>
        <taxon>Cladosporiaceae</taxon>
        <taxon>Cryoendolithus</taxon>
    </lineage>
</organism>
<name>A0A1V8S9D7_9PEZI</name>
<dbReference type="OrthoDB" id="5332870at2759"/>
<comment type="caution">
    <text evidence="3">The sequence shown here is derived from an EMBL/GenBank/DDBJ whole genome shotgun (WGS) entry which is preliminary data.</text>
</comment>
<accession>A0A1V8S9D7</accession>
<reference evidence="4" key="1">
    <citation type="submission" date="2017-03" db="EMBL/GenBank/DDBJ databases">
        <title>Genomes of endolithic fungi from Antarctica.</title>
        <authorList>
            <person name="Coleine C."/>
            <person name="Masonjones S."/>
            <person name="Stajich J.E."/>
        </authorList>
    </citation>
    <scope>NUCLEOTIDE SEQUENCE [LARGE SCALE GENOMIC DNA]</scope>
    <source>
        <strain evidence="4">CCFEE 5527</strain>
    </source>
</reference>
<dbReference type="Proteomes" id="UP000192596">
    <property type="component" value="Unassembled WGS sequence"/>
</dbReference>
<evidence type="ECO:0000256" key="2">
    <source>
        <dbReference type="SAM" id="MobiDB-lite"/>
    </source>
</evidence>
<gene>
    <name evidence="3" type="ORF">B0A48_18282</name>
</gene>
<evidence type="ECO:0000256" key="1">
    <source>
        <dbReference type="SAM" id="Coils"/>
    </source>
</evidence>
<feature type="region of interest" description="Disordered" evidence="2">
    <location>
        <begin position="996"/>
        <end position="1023"/>
    </location>
</feature>
<keyword evidence="4" id="KW-1185">Reference proteome</keyword>
<dbReference type="EMBL" id="NAJO01000080">
    <property type="protein sequence ID" value="OQN95742.1"/>
    <property type="molecule type" value="Genomic_DNA"/>
</dbReference>
<dbReference type="AlphaFoldDB" id="A0A1V8S9D7"/>
<dbReference type="InParanoid" id="A0A1V8S9D7"/>
<sequence length="1023" mass="111932">MRNAPIKNTGMAQLHTIVCQNSSEADVILWAASKPCQIPALATNLLESLQQWPYVLEIVSRFSVVPAIRDALLHQHPTLLFEIGSQAVVGSWQHNAAAIAMLSHRLPPGVAIPAASQTLFLGIVNHAVASPSSASMKPVYQLLKGGLAPLLGLLSHDILTQLEHHFHEILRSTICQTDQCLTLYCLVIMKIMIQVAEDELSCTPGSFYETQELLASTPSTPRWKPTELQRYFTGSKVNRALHLVVLRVIGATIVDDQGCTAETREVLTLATETMDYLSADVRSKWCVDNPILLRKLWEKANQPDLHKQMQLQAIAFIAGLCGSQALPQGVPESLAAMLQDPTNLAAVMGPSWRPVIVRFADRLSSSQMADILSGWSSFAGTSEVMDLVTHANTLSESLTWISDTLHGCDTISAGLLRALSSAAVGESLTRLHQLLCEYPAADCEPDAVSCSKATRRARSMVAQALSGLFLRAALGADHSQTDVASDLYSLLLSVHAVASKQNSTCGHSIVRVHASTTGLEHHTVLPVPRNADWRTSVQQHLEEKTKLEHGDLSRIFANACADLERRCTEVEGPLRAEQAKVSQLQQQYVELLEAHEALQDDKSRADSHASAADAERAAIAKEVDEAKLEKDSLMLRIDELHTSLDKLQHEAREQLGKAKETAEVAEIGHAAAIAQHQERIDDLWDKFARAEDDIRKQIEHEAELQRNLEMARCEGDELKGQIDDHKAMETGQASKMALLEQAKSDADALCRSLEMDLQSSRDDLLAQTSAHETNISQVQQQSDRELATRQAKHAEQIAATHAGREEQVRGLKSQISALQYESHQAQTELSAQLAKRDRKLVSSAKRIDDLKRLCATKDDQLAEAHAMRSNLMAAMGLGNDRTQGTQSRRVTRSAAAMQDSFEGTEASINPGFSSQPTPDAKEISMRYASPEAKKAKSNRTPGMLRESIAAKSVKSAAKLPLLAISANRTPSKTSRSKTPGTKLKEFSVAQDDTTFDGSEIFASTPGVRTRRDALPADESEMQE</sequence>
<keyword evidence="1" id="KW-0175">Coiled coil</keyword>
<proteinExistence type="predicted"/>
<protein>
    <submittedName>
        <fullName evidence="3">Uncharacterized protein</fullName>
    </submittedName>
</protein>
<evidence type="ECO:0000313" key="3">
    <source>
        <dbReference type="EMBL" id="OQN95742.1"/>
    </source>
</evidence>